<organism evidence="8 9">
    <name type="scientific">Streptococcus mitis</name>
    <dbReference type="NCBI Taxonomy" id="28037"/>
    <lineage>
        <taxon>Bacteria</taxon>
        <taxon>Bacillati</taxon>
        <taxon>Bacillota</taxon>
        <taxon>Bacilli</taxon>
        <taxon>Lactobacillales</taxon>
        <taxon>Streptococcaceae</taxon>
        <taxon>Streptococcus</taxon>
        <taxon>Streptococcus mitis group</taxon>
    </lineage>
</organism>
<evidence type="ECO:0000313" key="8">
    <source>
        <dbReference type="EMBL" id="MQQ30457.1"/>
    </source>
</evidence>
<evidence type="ECO:0000256" key="3">
    <source>
        <dbReference type="ARBA" id="ARBA00022691"/>
    </source>
</evidence>
<feature type="active site" evidence="5">
    <location>
        <position position="153"/>
    </location>
</feature>
<dbReference type="Proteomes" id="UP000438885">
    <property type="component" value="Unassembled WGS sequence"/>
</dbReference>
<keyword evidence="1 5" id="KW-0489">Methyltransferase</keyword>
<dbReference type="PRINTS" id="PR00105">
    <property type="entry name" value="C5METTRFRASE"/>
</dbReference>
<sequence length="471" mass="53555">MDKKNLIDADTISERLDISPQYARKLLREQKIKSEKIENSFYTTEIDLEDFLKNSDIIINPKDRVRKSNKIPKIITLSFFSGGMGLDIGMGNAGIKPLLACEINKEARATIVENNNEIGLIGDIWQCSKEKIYKYANINENTPIDIIFGGPPCQAFSTAGNRKGFEDARGDVFIRYLDIIGELKPTYAVIENVRGLQTTKAILEDTKGLAIKGGVLHFAKEKLESFGYSVSFELYNAANFGAPQKRERFVIIAKLGDKKVPYLTPTHSENGEYGLKKWVTLGDVISDIQDKPMRYSEIPPNRREWYKKIPEGGNWKSLSEEDQKIAMGKKYYMGGGKTGFFRRLSFSEPSPTLVTVPTMPATDLIHPTELRPLSIEEYARIQGFPDNWRFRGKLGEIYKQIGNAVPIKLGEAIGKTILNDMNGIKEIEYPNFKYSRYKQTSDEEFPEFYQSNLIKEFNNQFKESEQLTLPI</sequence>
<dbReference type="PROSITE" id="PS00094">
    <property type="entry name" value="C5_MTASE_1"/>
    <property type="match status" value="1"/>
</dbReference>
<evidence type="ECO:0000256" key="2">
    <source>
        <dbReference type="ARBA" id="ARBA00022679"/>
    </source>
</evidence>
<dbReference type="InterPro" id="IPR031303">
    <property type="entry name" value="C5_meth_CS"/>
</dbReference>
<dbReference type="Gene3D" id="3.90.120.10">
    <property type="entry name" value="DNA Methylase, subunit A, domain 2"/>
    <property type="match status" value="1"/>
</dbReference>
<dbReference type="InterPro" id="IPR029063">
    <property type="entry name" value="SAM-dependent_MTases_sf"/>
</dbReference>
<evidence type="ECO:0000256" key="4">
    <source>
        <dbReference type="ARBA" id="ARBA00022747"/>
    </source>
</evidence>
<dbReference type="NCBIfam" id="TIGR00675">
    <property type="entry name" value="dcm"/>
    <property type="match status" value="1"/>
</dbReference>
<dbReference type="Gene3D" id="3.40.50.150">
    <property type="entry name" value="Vaccinia Virus protein VP39"/>
    <property type="match status" value="1"/>
</dbReference>
<dbReference type="RefSeq" id="WP_153224250.1">
    <property type="nucleotide sequence ID" value="NZ_WIJP01000014.1"/>
</dbReference>
<dbReference type="InterPro" id="IPR001525">
    <property type="entry name" value="C5_MeTfrase"/>
</dbReference>
<protein>
    <recommendedName>
        <fullName evidence="7">Cytosine-specific methyltransferase</fullName>
        <ecNumber evidence="7">2.1.1.37</ecNumber>
    </recommendedName>
</protein>
<dbReference type="AlphaFoldDB" id="A0A6I1TWV7"/>
<keyword evidence="4" id="KW-0680">Restriction system</keyword>
<dbReference type="EC" id="2.1.1.37" evidence="7"/>
<evidence type="ECO:0000313" key="9">
    <source>
        <dbReference type="Proteomes" id="UP000438885"/>
    </source>
</evidence>
<dbReference type="PROSITE" id="PS51679">
    <property type="entry name" value="SAM_MT_C5"/>
    <property type="match status" value="1"/>
</dbReference>
<dbReference type="GO" id="GO:0009307">
    <property type="term" value="P:DNA restriction-modification system"/>
    <property type="evidence" value="ECO:0007669"/>
    <property type="project" value="UniProtKB-KW"/>
</dbReference>
<dbReference type="GO" id="GO:0044027">
    <property type="term" value="P:negative regulation of gene expression via chromosomal CpG island methylation"/>
    <property type="evidence" value="ECO:0007669"/>
    <property type="project" value="TreeGrafter"/>
</dbReference>
<name>A0A6I1TWV7_STRMT</name>
<evidence type="ECO:0000256" key="7">
    <source>
        <dbReference type="RuleBase" id="RU000417"/>
    </source>
</evidence>
<proteinExistence type="inferred from homology"/>
<dbReference type="PROSITE" id="PS00095">
    <property type="entry name" value="C5_MTASE_2"/>
    <property type="match status" value="1"/>
</dbReference>
<evidence type="ECO:0000256" key="1">
    <source>
        <dbReference type="ARBA" id="ARBA00022603"/>
    </source>
</evidence>
<comment type="similarity">
    <text evidence="5 6">Belongs to the class I-like SAM-binding methyltransferase superfamily. C5-methyltransferase family.</text>
</comment>
<dbReference type="Pfam" id="PF00145">
    <property type="entry name" value="DNA_methylase"/>
    <property type="match status" value="1"/>
</dbReference>
<reference evidence="8 9" key="1">
    <citation type="submission" date="2019-10" db="EMBL/GenBank/DDBJ databases">
        <title>Streptococcus mitis of the oral and urogenital tracts.</title>
        <authorList>
            <person name="Price T."/>
            <person name="Mores C.R."/>
            <person name="Putonti C."/>
            <person name="Wolfe A.J."/>
        </authorList>
    </citation>
    <scope>NUCLEOTIDE SEQUENCE [LARGE SCALE GENOMIC DNA]</scope>
    <source>
        <strain evidence="8 9">SM10</strain>
    </source>
</reference>
<dbReference type="PANTHER" id="PTHR10629">
    <property type="entry name" value="CYTOSINE-SPECIFIC METHYLTRANSFERASE"/>
    <property type="match status" value="1"/>
</dbReference>
<evidence type="ECO:0000256" key="5">
    <source>
        <dbReference type="PROSITE-ProRule" id="PRU01016"/>
    </source>
</evidence>
<gene>
    <name evidence="8" type="primary">dcm</name>
    <name evidence="8" type="ORF">GEZ84_08895</name>
</gene>
<accession>A0A6I1TWV7</accession>
<dbReference type="SUPFAM" id="SSF53335">
    <property type="entry name" value="S-adenosyl-L-methionine-dependent methyltransferases"/>
    <property type="match status" value="1"/>
</dbReference>
<dbReference type="InterPro" id="IPR050390">
    <property type="entry name" value="C5-Methyltransferase"/>
</dbReference>
<dbReference type="GO" id="GO:0003886">
    <property type="term" value="F:DNA (cytosine-5-)-methyltransferase activity"/>
    <property type="evidence" value="ECO:0007669"/>
    <property type="project" value="UniProtKB-EC"/>
</dbReference>
<dbReference type="EMBL" id="WIJP01000014">
    <property type="protein sequence ID" value="MQQ30457.1"/>
    <property type="molecule type" value="Genomic_DNA"/>
</dbReference>
<keyword evidence="2 5" id="KW-0808">Transferase</keyword>
<dbReference type="GO" id="GO:0003677">
    <property type="term" value="F:DNA binding"/>
    <property type="evidence" value="ECO:0007669"/>
    <property type="project" value="TreeGrafter"/>
</dbReference>
<comment type="catalytic activity">
    <reaction evidence="7">
        <text>a 2'-deoxycytidine in DNA + S-adenosyl-L-methionine = a 5-methyl-2'-deoxycytidine in DNA + S-adenosyl-L-homocysteine + H(+)</text>
        <dbReference type="Rhea" id="RHEA:13681"/>
        <dbReference type="Rhea" id="RHEA-COMP:11369"/>
        <dbReference type="Rhea" id="RHEA-COMP:11370"/>
        <dbReference type="ChEBI" id="CHEBI:15378"/>
        <dbReference type="ChEBI" id="CHEBI:57856"/>
        <dbReference type="ChEBI" id="CHEBI:59789"/>
        <dbReference type="ChEBI" id="CHEBI:85452"/>
        <dbReference type="ChEBI" id="CHEBI:85454"/>
        <dbReference type="EC" id="2.1.1.37"/>
    </reaction>
</comment>
<dbReference type="PANTHER" id="PTHR10629:SF52">
    <property type="entry name" value="DNA (CYTOSINE-5)-METHYLTRANSFERASE 1"/>
    <property type="match status" value="1"/>
</dbReference>
<dbReference type="InterPro" id="IPR018117">
    <property type="entry name" value="C5_DNA_meth_AS"/>
</dbReference>
<dbReference type="GO" id="GO:0032259">
    <property type="term" value="P:methylation"/>
    <property type="evidence" value="ECO:0007669"/>
    <property type="project" value="UniProtKB-KW"/>
</dbReference>
<keyword evidence="3 5" id="KW-0949">S-adenosyl-L-methionine</keyword>
<comment type="caution">
    <text evidence="8">The sequence shown here is derived from an EMBL/GenBank/DDBJ whole genome shotgun (WGS) entry which is preliminary data.</text>
</comment>
<evidence type="ECO:0000256" key="6">
    <source>
        <dbReference type="RuleBase" id="RU000416"/>
    </source>
</evidence>